<dbReference type="EMBL" id="AP027732">
    <property type="protein sequence ID" value="BDZ51510.1"/>
    <property type="molecule type" value="Genomic_DNA"/>
</dbReference>
<dbReference type="InterPro" id="IPR001509">
    <property type="entry name" value="Epimerase_deHydtase"/>
</dbReference>
<keyword evidence="8" id="KW-1185">Reference proteome</keyword>
<organism evidence="7 8">
    <name type="scientific">Frondihabitans sucicola</name>
    <dbReference type="NCBI Taxonomy" id="1268041"/>
    <lineage>
        <taxon>Bacteria</taxon>
        <taxon>Bacillati</taxon>
        <taxon>Actinomycetota</taxon>
        <taxon>Actinomycetes</taxon>
        <taxon>Micrococcales</taxon>
        <taxon>Microbacteriaceae</taxon>
        <taxon>Frondihabitans</taxon>
    </lineage>
</organism>
<evidence type="ECO:0000256" key="1">
    <source>
        <dbReference type="ARBA" id="ARBA00004947"/>
    </source>
</evidence>
<evidence type="ECO:0000256" key="4">
    <source>
        <dbReference type="ARBA" id="ARBA00031367"/>
    </source>
</evidence>
<comment type="similarity">
    <text evidence="2">Belongs to the NAD(P)-dependent epimerase/dehydratase family.</text>
</comment>
<dbReference type="InterPro" id="IPR036291">
    <property type="entry name" value="NAD(P)-bd_dom_sf"/>
</dbReference>
<proteinExistence type="inferred from homology"/>
<dbReference type="PANTHER" id="PTHR43725">
    <property type="entry name" value="UDP-GLUCOSE 4-EPIMERASE"/>
    <property type="match status" value="1"/>
</dbReference>
<gene>
    <name evidence="7" type="ORF">GCM10025867_37510</name>
</gene>
<evidence type="ECO:0000259" key="6">
    <source>
        <dbReference type="Pfam" id="PF01370"/>
    </source>
</evidence>
<dbReference type="PANTHER" id="PTHR43725:SF53">
    <property type="entry name" value="UDP-ARABINOSE 4-EPIMERASE 1"/>
    <property type="match status" value="1"/>
</dbReference>
<dbReference type="Pfam" id="PF01370">
    <property type="entry name" value="Epimerase"/>
    <property type="match status" value="1"/>
</dbReference>
<evidence type="ECO:0000256" key="5">
    <source>
        <dbReference type="ARBA" id="ARBA00033067"/>
    </source>
</evidence>
<name>A0ABM8GSR6_9MICO</name>
<dbReference type="SUPFAM" id="SSF51735">
    <property type="entry name" value="NAD(P)-binding Rossmann-fold domains"/>
    <property type="match status" value="1"/>
</dbReference>
<protein>
    <recommendedName>
        <fullName evidence="3">UDP-glucose 4-epimerase</fullName>
    </recommendedName>
    <alternativeName>
        <fullName evidence="5">Galactowaldenase</fullName>
    </alternativeName>
    <alternativeName>
        <fullName evidence="4">UDP-galactose 4-epimerase</fullName>
    </alternativeName>
</protein>
<evidence type="ECO:0000256" key="3">
    <source>
        <dbReference type="ARBA" id="ARBA00018569"/>
    </source>
</evidence>
<reference evidence="8" key="1">
    <citation type="journal article" date="2019" name="Int. J. Syst. Evol. Microbiol.">
        <title>The Global Catalogue of Microorganisms (GCM) 10K type strain sequencing project: providing services to taxonomists for standard genome sequencing and annotation.</title>
        <authorList>
            <consortium name="The Broad Institute Genomics Platform"/>
            <consortium name="The Broad Institute Genome Sequencing Center for Infectious Disease"/>
            <person name="Wu L."/>
            <person name="Ma J."/>
        </authorList>
    </citation>
    <scope>NUCLEOTIDE SEQUENCE [LARGE SCALE GENOMIC DNA]</scope>
    <source>
        <strain evidence="8">NBRC 108728</strain>
    </source>
</reference>
<evidence type="ECO:0000256" key="2">
    <source>
        <dbReference type="ARBA" id="ARBA00007637"/>
    </source>
</evidence>
<evidence type="ECO:0000313" key="8">
    <source>
        <dbReference type="Proteomes" id="UP001321486"/>
    </source>
</evidence>
<dbReference type="Gene3D" id="3.90.25.10">
    <property type="entry name" value="UDP-galactose 4-epimerase, domain 1"/>
    <property type="match status" value="1"/>
</dbReference>
<dbReference type="Gene3D" id="3.40.50.720">
    <property type="entry name" value="NAD(P)-binding Rossmann-like Domain"/>
    <property type="match status" value="1"/>
</dbReference>
<dbReference type="Proteomes" id="UP001321486">
    <property type="component" value="Chromosome"/>
</dbReference>
<evidence type="ECO:0000313" key="7">
    <source>
        <dbReference type="EMBL" id="BDZ51510.1"/>
    </source>
</evidence>
<feature type="domain" description="NAD-dependent epimerase/dehydratase" evidence="6">
    <location>
        <begin position="46"/>
        <end position="195"/>
    </location>
</feature>
<comment type="pathway">
    <text evidence="1">Carbohydrate metabolism; galactose metabolism.</text>
</comment>
<accession>A0ABM8GSR6</accession>
<sequence>MHRVAVPWDDSAAVPAVIAEAVLHLVESGPGSEWSLYWTAGTGVVATGEAEFETEQRVVEATLAEIERVLPSGTSGTLFFASSAGATYAGNPAPPFSEDSETAPLAPYGRGKLRLEDTFRDFAASSGHRLLIGRISNLYGPGQNIAKPQGLISQLAAARLDGRPSNIYVPLHTVRDYLFVDDAGAMIVDAVDLVEDLEAGSSLLKIFAAQEGVSISGIIAMLEKVMDRSLDIVSGHDPAAVYQALDLRFRSTQLTQVDARSLTSLEEGVRRTVAALQTAPRDS</sequence>